<proteinExistence type="predicted"/>
<name>C3Y3F8_BRAFL</name>
<dbReference type="InParanoid" id="C3Y3F8"/>
<reference evidence="2" key="1">
    <citation type="journal article" date="2008" name="Nature">
        <title>The amphioxus genome and the evolution of the chordate karyotype.</title>
        <authorList>
            <consortium name="US DOE Joint Genome Institute (JGI-PGF)"/>
            <person name="Putnam N.H."/>
            <person name="Butts T."/>
            <person name="Ferrier D.E.K."/>
            <person name="Furlong R.F."/>
            <person name="Hellsten U."/>
            <person name="Kawashima T."/>
            <person name="Robinson-Rechavi M."/>
            <person name="Shoguchi E."/>
            <person name="Terry A."/>
            <person name="Yu J.-K."/>
            <person name="Benito-Gutierrez E.L."/>
            <person name="Dubchak I."/>
            <person name="Garcia-Fernandez J."/>
            <person name="Gibson-Brown J.J."/>
            <person name="Grigoriev I.V."/>
            <person name="Horton A.C."/>
            <person name="de Jong P.J."/>
            <person name="Jurka J."/>
            <person name="Kapitonov V.V."/>
            <person name="Kohara Y."/>
            <person name="Kuroki Y."/>
            <person name="Lindquist E."/>
            <person name="Lucas S."/>
            <person name="Osoegawa K."/>
            <person name="Pennacchio L.A."/>
            <person name="Salamov A.A."/>
            <person name="Satou Y."/>
            <person name="Sauka-Spengler T."/>
            <person name="Schmutz J."/>
            <person name="Shin-I T."/>
            <person name="Toyoda A."/>
            <person name="Bronner-Fraser M."/>
            <person name="Fujiyama A."/>
            <person name="Holland L.Z."/>
            <person name="Holland P.W.H."/>
            <person name="Satoh N."/>
            <person name="Rokhsar D.S."/>
        </authorList>
    </citation>
    <scope>NUCLEOTIDE SEQUENCE [LARGE SCALE GENOMIC DNA]</scope>
    <source>
        <strain evidence="2">S238N-H82</strain>
        <tissue evidence="2">Testes</tissue>
    </source>
</reference>
<organism>
    <name type="scientific">Branchiostoma floridae</name>
    <name type="common">Florida lancelet</name>
    <name type="synonym">Amphioxus</name>
    <dbReference type="NCBI Taxonomy" id="7739"/>
    <lineage>
        <taxon>Eukaryota</taxon>
        <taxon>Metazoa</taxon>
        <taxon>Chordata</taxon>
        <taxon>Cephalochordata</taxon>
        <taxon>Leptocardii</taxon>
        <taxon>Amphioxiformes</taxon>
        <taxon>Branchiostomatidae</taxon>
        <taxon>Branchiostoma</taxon>
    </lineage>
</organism>
<sequence>MQAAGKTALFLVASLCGRRSVVKLVKPPAGLPGILLNSLHQDSHSPLTGPVRNGHYKPTGQKGLSPADMGLLVGGVTIVGLGLYETYQSLCTALPNTGGDIVKPGHDQAVPSPAGVCHRTAAEPSLLETVSTVEDTSGGSMSDDLTPSPLETVRNPEDTSGGSMSMSPTTPALDEVPVAATNHMVESKKKPKCSAHGKGGILYSSIDELESENMSASVQQYDLVVDKPNPHQAGDLHATITEENHHEEYQSTLKASDFLSSPPVDTRGHVCREAEDMGDGAYKGGAGYLVDGDDGKMSAGVHDGSGNHAAGVANQGSSCLMSPSQYNSHSVTGSCCHHAEATAPAKKQHQHAVALAEMQDDDVIHTTCAAEFRDHDSDCECDLAGSTVPSSVSMISQAKVNKMASSHVVIIVS</sequence>
<feature type="compositionally biased region" description="Polar residues" evidence="1">
    <location>
        <begin position="132"/>
        <end position="145"/>
    </location>
</feature>
<evidence type="ECO:0000256" key="1">
    <source>
        <dbReference type="SAM" id="MobiDB-lite"/>
    </source>
</evidence>
<feature type="compositionally biased region" description="Low complexity" evidence="1">
    <location>
        <begin position="159"/>
        <end position="169"/>
    </location>
</feature>
<dbReference type="EMBL" id="GG666483">
    <property type="protein sequence ID" value="EEN65225.1"/>
    <property type="molecule type" value="Genomic_DNA"/>
</dbReference>
<gene>
    <name evidence="2" type="ORF">BRAFLDRAFT_90668</name>
</gene>
<evidence type="ECO:0000313" key="2">
    <source>
        <dbReference type="EMBL" id="EEN65225.1"/>
    </source>
</evidence>
<dbReference type="AlphaFoldDB" id="C3Y3F8"/>
<feature type="region of interest" description="Disordered" evidence="1">
    <location>
        <begin position="132"/>
        <end position="169"/>
    </location>
</feature>
<protein>
    <submittedName>
        <fullName evidence="2">Uncharacterized protein</fullName>
    </submittedName>
</protein>
<accession>C3Y3F8</accession>